<dbReference type="EMBL" id="BGZN01000014">
    <property type="protein sequence ID" value="GBR73586.1"/>
    <property type="molecule type" value="Genomic_DNA"/>
</dbReference>
<proteinExistence type="predicted"/>
<protein>
    <submittedName>
        <fullName evidence="2">Carbohydrate esterase 4 superfamily</fullName>
    </submittedName>
</protein>
<accession>A0A388TB59</accession>
<organism evidence="2 3">
    <name type="scientific">Termititenax aidoneus</name>
    <dbReference type="NCBI Taxonomy" id="2218524"/>
    <lineage>
        <taxon>Bacteria</taxon>
        <taxon>Bacillati</taxon>
        <taxon>Candidatus Margulisiibacteriota</taxon>
        <taxon>Candidatus Termititenacia</taxon>
        <taxon>Candidatus Termititenacales</taxon>
        <taxon>Candidatus Termititenacaceae</taxon>
        <taxon>Candidatus Termititenax</taxon>
    </lineage>
</organism>
<feature type="domain" description="DUF7033" evidence="1">
    <location>
        <begin position="104"/>
        <end position="186"/>
    </location>
</feature>
<name>A0A388TB59_TERA1</name>
<evidence type="ECO:0000313" key="2">
    <source>
        <dbReference type="EMBL" id="GBR73586.1"/>
    </source>
</evidence>
<comment type="caution">
    <text evidence="2">The sequence shown here is derived from an EMBL/GenBank/DDBJ whole genome shotgun (WGS) entry which is preliminary data.</text>
</comment>
<dbReference type="Proteomes" id="UP000269352">
    <property type="component" value="Unassembled WGS sequence"/>
</dbReference>
<dbReference type="AlphaFoldDB" id="A0A388TB59"/>
<evidence type="ECO:0000259" key="1">
    <source>
        <dbReference type="Pfam" id="PF23019"/>
    </source>
</evidence>
<dbReference type="InterPro" id="IPR054297">
    <property type="entry name" value="DUF7033"/>
</dbReference>
<evidence type="ECO:0000313" key="3">
    <source>
        <dbReference type="Proteomes" id="UP000269352"/>
    </source>
</evidence>
<keyword evidence="3" id="KW-1185">Reference proteome</keyword>
<dbReference type="CDD" id="cd10931">
    <property type="entry name" value="CE4_u7"/>
    <property type="match status" value="1"/>
</dbReference>
<reference evidence="2 3" key="1">
    <citation type="journal article" date="2019" name="ISME J.">
        <title>Genome analyses of uncultured TG2/ZB3 bacteria in 'Margulisbacteria' specifically attached to ectosymbiotic spirochetes of protists in the termite gut.</title>
        <authorList>
            <person name="Utami Y.D."/>
            <person name="Kuwahara H."/>
            <person name="Igai K."/>
            <person name="Murakami T."/>
            <person name="Sugaya K."/>
            <person name="Morikawa T."/>
            <person name="Nagura Y."/>
            <person name="Yuki M."/>
            <person name="Deevong P."/>
            <person name="Inoue T."/>
            <person name="Kihara K."/>
            <person name="Lo N."/>
            <person name="Yamada A."/>
            <person name="Ohkuma M."/>
            <person name="Hongoh Y."/>
        </authorList>
    </citation>
    <scope>NUCLEOTIDE SEQUENCE [LARGE SCALE GENOMIC DNA]</scope>
    <source>
        <strain evidence="2">NkOx7-01</strain>
    </source>
</reference>
<gene>
    <name evidence="2" type="ORF">NO1_0934</name>
</gene>
<dbReference type="Gene3D" id="3.20.20.370">
    <property type="entry name" value="Glycoside hydrolase/deacetylase"/>
    <property type="match status" value="1"/>
</dbReference>
<sequence length="441" mass="51469">MLTIKIPNNFQPERQYIIDVIFGHFFAVDYTVQTAGCSVSEINTARGTLVLNDSFFAAAAGAYIKREYLPEVKYYRGNFIPEPDLPVLYGEPEIIVRDKYIDCRIDIFAAVFFMLARWEECLPAPKDIYGRFPATKSVAWQNDFLRRPVVAEWLELLWNLLQRIAPELRRKENKFQLYMTHDVDKLEKWPETSLPKELLRAVLGRAEQNAWSVLLSFWQAKKDITKDPFYTFPLLKDSLLKYNQVKAVFYFIAGGHTQYERFYDIQSEKIKNLLLFLENERVEFGLHPSYVTFDNAALLSDELACLEQVIGKKIRESRQHYLRFAAPATWRHLAQCGIEIDSSGMYADKEGFRFGTGAVFPVFDVEQRKILPLLERPLLYMDQRDYECGGYQGTAQNGAEIFEIIRYCRKYKTDCTVLFHNNVLESAEYKKTYFEVLKCAE</sequence>
<dbReference type="Pfam" id="PF23019">
    <property type="entry name" value="DUF7033"/>
    <property type="match status" value="1"/>
</dbReference>